<name>A0ABR1CZL1_NECAM</name>
<organism evidence="2 3">
    <name type="scientific">Necator americanus</name>
    <name type="common">Human hookworm</name>
    <dbReference type="NCBI Taxonomy" id="51031"/>
    <lineage>
        <taxon>Eukaryota</taxon>
        <taxon>Metazoa</taxon>
        <taxon>Ecdysozoa</taxon>
        <taxon>Nematoda</taxon>
        <taxon>Chromadorea</taxon>
        <taxon>Rhabditida</taxon>
        <taxon>Rhabditina</taxon>
        <taxon>Rhabditomorpha</taxon>
        <taxon>Strongyloidea</taxon>
        <taxon>Ancylostomatidae</taxon>
        <taxon>Bunostominae</taxon>
        <taxon>Necator</taxon>
    </lineage>
</organism>
<evidence type="ECO:0000256" key="1">
    <source>
        <dbReference type="SAM" id="MobiDB-lite"/>
    </source>
</evidence>
<keyword evidence="3" id="KW-1185">Reference proteome</keyword>
<proteinExistence type="predicted"/>
<comment type="caution">
    <text evidence="2">The sequence shown here is derived from an EMBL/GenBank/DDBJ whole genome shotgun (WGS) entry which is preliminary data.</text>
</comment>
<sequence length="172" mass="19750">MLRKLLKEGIKTLLLAASKVDQLAPAIKVSQSQEVKGQLECLEQLMKSYHELTVKMHKSNEAKVDIVGMKMELLSARFTQIEKYFKEKIKGNEKYLVQWLQLDDEVKEIRDELSALNVSQLSSDIRGLHERFDEIISPESATDTATTNTPAEPRPDLNRIRGQMDKTEREIH</sequence>
<feature type="region of interest" description="Disordered" evidence="1">
    <location>
        <begin position="136"/>
        <end position="172"/>
    </location>
</feature>
<dbReference type="Proteomes" id="UP001303046">
    <property type="component" value="Unassembled WGS sequence"/>
</dbReference>
<evidence type="ECO:0000313" key="3">
    <source>
        <dbReference type="Proteomes" id="UP001303046"/>
    </source>
</evidence>
<gene>
    <name evidence="2" type="primary">Necator_chrIII.g11249</name>
    <name evidence="2" type="ORF">RB195_010484</name>
</gene>
<evidence type="ECO:0000313" key="2">
    <source>
        <dbReference type="EMBL" id="KAK6743253.1"/>
    </source>
</evidence>
<dbReference type="EMBL" id="JAVFWL010000003">
    <property type="protein sequence ID" value="KAK6743253.1"/>
    <property type="molecule type" value="Genomic_DNA"/>
</dbReference>
<feature type="compositionally biased region" description="Polar residues" evidence="1">
    <location>
        <begin position="139"/>
        <end position="150"/>
    </location>
</feature>
<accession>A0ABR1CZL1</accession>
<reference evidence="2 3" key="1">
    <citation type="submission" date="2023-08" db="EMBL/GenBank/DDBJ databases">
        <title>A Necator americanus chromosomal reference genome.</title>
        <authorList>
            <person name="Ilik V."/>
            <person name="Petrzelkova K.J."/>
            <person name="Pardy F."/>
            <person name="Fuh T."/>
            <person name="Niatou-Singa F.S."/>
            <person name="Gouil Q."/>
            <person name="Baker L."/>
            <person name="Ritchie M.E."/>
            <person name="Jex A.R."/>
            <person name="Gazzola D."/>
            <person name="Li H."/>
            <person name="Toshio Fujiwara R."/>
            <person name="Zhan B."/>
            <person name="Aroian R.V."/>
            <person name="Pafco B."/>
            <person name="Schwarz E.M."/>
        </authorList>
    </citation>
    <scope>NUCLEOTIDE SEQUENCE [LARGE SCALE GENOMIC DNA]</scope>
    <source>
        <strain evidence="2 3">Aroian</strain>
        <tissue evidence="2">Whole animal</tissue>
    </source>
</reference>
<protein>
    <submittedName>
        <fullName evidence="2">Uncharacterized protein</fullName>
    </submittedName>
</protein>
<feature type="compositionally biased region" description="Basic and acidic residues" evidence="1">
    <location>
        <begin position="153"/>
        <end position="172"/>
    </location>
</feature>